<reference evidence="2" key="1">
    <citation type="journal article" date="2024" name="Syst. Appl. Microbiol.">
        <title>First single-strain enrichments of Electrothrix cable bacteria, description of E. aestuarii sp. nov. and E. rattekaaiensis sp. nov., and proposal of a cable bacteria taxonomy following the rules of the SeqCode.</title>
        <authorList>
            <person name="Plum-Jensen L.E."/>
            <person name="Schramm A."/>
            <person name="Marshall I.P.G."/>
        </authorList>
    </citation>
    <scope>NUCLEOTIDE SEQUENCE</scope>
    <source>
        <strain evidence="2">Rat1</strain>
    </source>
</reference>
<sequence>MKKAVLKILAAAAICFLATAGSAIAEEASHKTHRTLDDPLLDVIDQTLLKKQKGEIQKRYPTMLFKPEMKNKMMAEGALQTPMQNAVQPVMMGIFSNKTSPDKQQDALNKLYEQIVEIQQVFMNQIHAQAPMQNEMRTKMAETFPATRYLQDVFMHRQRERTIAEYHAGAFLMDRMKTKEVPLPSNK</sequence>
<dbReference type="AlphaFoldDB" id="A0AAU8LY26"/>
<feature type="signal peptide" evidence="1">
    <location>
        <begin position="1"/>
        <end position="25"/>
    </location>
</feature>
<feature type="chain" id="PRO_5043896876" description="LTXXQ motif family protein" evidence="1">
    <location>
        <begin position="26"/>
        <end position="187"/>
    </location>
</feature>
<dbReference type="KEGG" id="eaj:Q3M24_04930"/>
<evidence type="ECO:0000313" key="2">
    <source>
        <dbReference type="EMBL" id="XCN74103.1"/>
    </source>
</evidence>
<keyword evidence="1" id="KW-0732">Signal</keyword>
<proteinExistence type="predicted"/>
<protein>
    <recommendedName>
        <fullName evidence="3">LTXXQ motif family protein</fullName>
    </recommendedName>
</protein>
<reference evidence="2" key="2">
    <citation type="submission" date="2024-06" db="EMBL/GenBank/DDBJ databases">
        <authorList>
            <person name="Plum-Jensen L.E."/>
            <person name="Schramm A."/>
            <person name="Marshall I.P.G."/>
        </authorList>
    </citation>
    <scope>NUCLEOTIDE SEQUENCE</scope>
    <source>
        <strain evidence="2">Rat1</strain>
    </source>
</reference>
<gene>
    <name evidence="2" type="ORF">Q3M24_04930</name>
</gene>
<accession>A0AAU8LY26</accession>
<dbReference type="EMBL" id="CP159373">
    <property type="protein sequence ID" value="XCN74103.1"/>
    <property type="molecule type" value="Genomic_DNA"/>
</dbReference>
<organism evidence="2">
    <name type="scientific">Candidatus Electrothrix aestuarii</name>
    <dbReference type="NCBI Taxonomy" id="3062594"/>
    <lineage>
        <taxon>Bacteria</taxon>
        <taxon>Pseudomonadati</taxon>
        <taxon>Thermodesulfobacteriota</taxon>
        <taxon>Desulfobulbia</taxon>
        <taxon>Desulfobulbales</taxon>
        <taxon>Desulfobulbaceae</taxon>
        <taxon>Candidatus Electrothrix</taxon>
    </lineage>
</organism>
<evidence type="ECO:0008006" key="3">
    <source>
        <dbReference type="Google" id="ProtNLM"/>
    </source>
</evidence>
<evidence type="ECO:0000256" key="1">
    <source>
        <dbReference type="SAM" id="SignalP"/>
    </source>
</evidence>
<name>A0AAU8LY26_9BACT</name>